<dbReference type="Pfam" id="PF01738">
    <property type="entry name" value="DLH"/>
    <property type="match status" value="1"/>
</dbReference>
<keyword evidence="1" id="KW-0378">Hydrolase</keyword>
<dbReference type="InterPro" id="IPR050261">
    <property type="entry name" value="FrsA_esterase"/>
</dbReference>
<evidence type="ECO:0000256" key="1">
    <source>
        <dbReference type="ARBA" id="ARBA00022801"/>
    </source>
</evidence>
<sequence>MNRLLFALTLGIICTQAATAGAPVNSLSNGKTGTIAFESIPTISMNQFLAGTAGKKSAVISGLLNLPNNVEKPVPAVVILHGQGGVHRNEKDWASRLRRIGIATFIVNSNKRPDCRNGTCYDSHQGMVNIVDAYRALALLSTHTLIDPSRIAVMGFSVGGKASLYSSVNRFQQL</sequence>
<dbReference type="PANTHER" id="PTHR22946:SF9">
    <property type="entry name" value="POLYKETIDE TRANSFERASE AF380"/>
    <property type="match status" value="1"/>
</dbReference>
<proteinExistence type="predicted"/>
<evidence type="ECO:0000313" key="3">
    <source>
        <dbReference type="EMBL" id="SVB16339.1"/>
    </source>
</evidence>
<accession>A0A382BRW7</accession>
<dbReference type="EMBL" id="UINC01031003">
    <property type="protein sequence ID" value="SVB16339.1"/>
    <property type="molecule type" value="Genomic_DNA"/>
</dbReference>
<name>A0A382BRW7_9ZZZZ</name>
<dbReference type="SUPFAM" id="SSF53474">
    <property type="entry name" value="alpha/beta-Hydrolases"/>
    <property type="match status" value="1"/>
</dbReference>
<protein>
    <recommendedName>
        <fullName evidence="2">Dienelactone hydrolase domain-containing protein</fullName>
    </recommendedName>
</protein>
<feature type="domain" description="Dienelactone hydrolase" evidence="2">
    <location>
        <begin position="61"/>
        <end position="169"/>
    </location>
</feature>
<gene>
    <name evidence="3" type="ORF">METZ01_LOCUS169193</name>
</gene>
<organism evidence="3">
    <name type="scientific">marine metagenome</name>
    <dbReference type="NCBI Taxonomy" id="408172"/>
    <lineage>
        <taxon>unclassified sequences</taxon>
        <taxon>metagenomes</taxon>
        <taxon>ecological metagenomes</taxon>
    </lineage>
</organism>
<reference evidence="3" key="1">
    <citation type="submission" date="2018-05" db="EMBL/GenBank/DDBJ databases">
        <authorList>
            <person name="Lanie J.A."/>
            <person name="Ng W.-L."/>
            <person name="Kazmierczak K.M."/>
            <person name="Andrzejewski T.M."/>
            <person name="Davidsen T.M."/>
            <person name="Wayne K.J."/>
            <person name="Tettelin H."/>
            <person name="Glass J.I."/>
            <person name="Rusch D."/>
            <person name="Podicherti R."/>
            <person name="Tsui H.-C.T."/>
            <person name="Winkler M.E."/>
        </authorList>
    </citation>
    <scope>NUCLEOTIDE SEQUENCE</scope>
</reference>
<feature type="non-terminal residue" evidence="3">
    <location>
        <position position="174"/>
    </location>
</feature>
<dbReference type="InterPro" id="IPR002925">
    <property type="entry name" value="Dienelactn_hydro"/>
</dbReference>
<dbReference type="AlphaFoldDB" id="A0A382BRW7"/>
<evidence type="ECO:0000259" key="2">
    <source>
        <dbReference type="Pfam" id="PF01738"/>
    </source>
</evidence>
<dbReference type="InterPro" id="IPR029058">
    <property type="entry name" value="AB_hydrolase_fold"/>
</dbReference>
<dbReference type="GO" id="GO:0016788">
    <property type="term" value="F:hydrolase activity, acting on ester bonds"/>
    <property type="evidence" value="ECO:0007669"/>
    <property type="project" value="UniProtKB-ARBA"/>
</dbReference>
<dbReference type="PANTHER" id="PTHR22946">
    <property type="entry name" value="DIENELACTONE HYDROLASE DOMAIN-CONTAINING PROTEIN-RELATED"/>
    <property type="match status" value="1"/>
</dbReference>
<dbReference type="Gene3D" id="3.40.50.1820">
    <property type="entry name" value="alpha/beta hydrolase"/>
    <property type="match status" value="1"/>
</dbReference>